<dbReference type="RefSeq" id="WP_188902869.1">
    <property type="nucleotide sequence ID" value="NZ_BMOM01000008.1"/>
</dbReference>
<reference evidence="3" key="1">
    <citation type="journal article" date="2019" name="Int. J. Syst. Evol. Microbiol.">
        <title>The Global Catalogue of Microorganisms (GCM) 10K type strain sequencing project: providing services to taxonomists for standard genome sequencing and annotation.</title>
        <authorList>
            <consortium name="The Broad Institute Genomics Platform"/>
            <consortium name="The Broad Institute Genome Sequencing Center for Infectious Disease"/>
            <person name="Wu L."/>
            <person name="Ma J."/>
        </authorList>
    </citation>
    <scope>NUCLEOTIDE SEQUENCE [LARGE SCALE GENOMIC DNA]</scope>
    <source>
        <strain evidence="3">JCM 15443</strain>
    </source>
</reference>
<protein>
    <submittedName>
        <fullName evidence="2">Uncharacterized protein</fullName>
    </submittedName>
</protein>
<organism evidence="2 3">
    <name type="scientific">Deinococcus aerophilus</name>
    <dbReference type="NCBI Taxonomy" id="522488"/>
    <lineage>
        <taxon>Bacteria</taxon>
        <taxon>Thermotogati</taxon>
        <taxon>Deinococcota</taxon>
        <taxon>Deinococci</taxon>
        <taxon>Deinococcales</taxon>
        <taxon>Deinococcaceae</taxon>
        <taxon>Deinococcus</taxon>
    </lineage>
</organism>
<feature type="signal peptide" evidence="1">
    <location>
        <begin position="1"/>
        <end position="19"/>
    </location>
</feature>
<name>A0ABQ2GPU9_9DEIO</name>
<dbReference type="EMBL" id="BMOM01000008">
    <property type="protein sequence ID" value="GGM07271.1"/>
    <property type="molecule type" value="Genomic_DNA"/>
</dbReference>
<sequence length="187" mass="19674">MKTRFLALLLGATVSPAAALTVSGTVEGNAGGSRIGAFAVTPFGQTVQEVVSAPITAGQFRLEVPESAPAARAQAPLSPQNVSWPGVIDPVQVSAAAQVAELRLFIYPDANGNGHRDEGEGLREVTPMLGNSALFITWVSGDVTVTASKGYRAELKKGWNAFVVDVGRTVRVQPFTEDRAVNVRMGR</sequence>
<evidence type="ECO:0000313" key="3">
    <source>
        <dbReference type="Proteomes" id="UP000661918"/>
    </source>
</evidence>
<keyword evidence="1" id="KW-0732">Signal</keyword>
<evidence type="ECO:0000256" key="1">
    <source>
        <dbReference type="SAM" id="SignalP"/>
    </source>
</evidence>
<evidence type="ECO:0000313" key="2">
    <source>
        <dbReference type="EMBL" id="GGM07271.1"/>
    </source>
</evidence>
<comment type="caution">
    <text evidence="2">The sequence shown here is derived from an EMBL/GenBank/DDBJ whole genome shotgun (WGS) entry which is preliminary data.</text>
</comment>
<dbReference type="Proteomes" id="UP000661918">
    <property type="component" value="Unassembled WGS sequence"/>
</dbReference>
<gene>
    <name evidence="2" type="ORF">GCM10010841_14340</name>
</gene>
<feature type="chain" id="PRO_5045356535" evidence="1">
    <location>
        <begin position="20"/>
        <end position="187"/>
    </location>
</feature>
<keyword evidence="3" id="KW-1185">Reference proteome</keyword>
<accession>A0ABQ2GPU9</accession>
<proteinExistence type="predicted"/>